<dbReference type="EMBL" id="JAFEKC020000001">
    <property type="protein sequence ID" value="KAK0517185.1"/>
    <property type="molecule type" value="Genomic_DNA"/>
</dbReference>
<evidence type="ECO:0008006" key="7">
    <source>
        <dbReference type="Google" id="ProtNLM"/>
    </source>
</evidence>
<dbReference type="Gene3D" id="1.20.1050.10">
    <property type="match status" value="1"/>
</dbReference>
<feature type="compositionally biased region" description="Basic and acidic residues" evidence="2">
    <location>
        <begin position="115"/>
        <end position="124"/>
    </location>
</feature>
<dbReference type="CDD" id="cd00431">
    <property type="entry name" value="cysteine_hydrolases"/>
    <property type="match status" value="1"/>
</dbReference>
<dbReference type="InterPro" id="IPR027450">
    <property type="entry name" value="AlkB-like"/>
</dbReference>
<dbReference type="SUPFAM" id="SSF51197">
    <property type="entry name" value="Clavaminate synthase-like"/>
    <property type="match status" value="1"/>
</dbReference>
<comment type="caution">
    <text evidence="5">The sequence shown here is derived from an EMBL/GenBank/DDBJ whole genome shotgun (WGS) entry which is preliminary data.</text>
</comment>
<dbReference type="Gene3D" id="2.60.120.590">
    <property type="entry name" value="Alpha-ketoglutarate-dependent dioxygenase AlkB-like"/>
    <property type="match status" value="1"/>
</dbReference>
<evidence type="ECO:0000313" key="6">
    <source>
        <dbReference type="Proteomes" id="UP001166286"/>
    </source>
</evidence>
<organism evidence="5 6">
    <name type="scientific">Cladonia borealis</name>
    <dbReference type="NCBI Taxonomy" id="184061"/>
    <lineage>
        <taxon>Eukaryota</taxon>
        <taxon>Fungi</taxon>
        <taxon>Dikarya</taxon>
        <taxon>Ascomycota</taxon>
        <taxon>Pezizomycotina</taxon>
        <taxon>Lecanoromycetes</taxon>
        <taxon>OSLEUM clade</taxon>
        <taxon>Lecanoromycetidae</taxon>
        <taxon>Lecanorales</taxon>
        <taxon>Lecanorineae</taxon>
        <taxon>Cladoniaceae</taxon>
        <taxon>Cladonia</taxon>
    </lineage>
</organism>
<dbReference type="CDD" id="cd00299">
    <property type="entry name" value="GST_C_family"/>
    <property type="match status" value="1"/>
</dbReference>
<dbReference type="PROSITE" id="PS50405">
    <property type="entry name" value="GST_CTER"/>
    <property type="match status" value="1"/>
</dbReference>
<dbReference type="SUPFAM" id="SSF52499">
    <property type="entry name" value="Isochorismatase-like hydrolases"/>
    <property type="match status" value="1"/>
</dbReference>
<dbReference type="Pfam" id="PF13410">
    <property type="entry name" value="GST_C_2"/>
    <property type="match status" value="1"/>
</dbReference>
<dbReference type="Proteomes" id="UP001166286">
    <property type="component" value="Unassembled WGS sequence"/>
</dbReference>
<feature type="region of interest" description="Disordered" evidence="2">
    <location>
        <begin position="78"/>
        <end position="140"/>
    </location>
</feature>
<dbReference type="InterPro" id="IPR000868">
    <property type="entry name" value="Isochorismatase-like_dom"/>
</dbReference>
<dbReference type="Gene3D" id="3.40.50.850">
    <property type="entry name" value="Isochorismatase-like"/>
    <property type="match status" value="1"/>
</dbReference>
<dbReference type="InterPro" id="IPR057088">
    <property type="entry name" value="GLRG_09195_Thiored"/>
</dbReference>
<evidence type="ECO:0000256" key="1">
    <source>
        <dbReference type="ARBA" id="ARBA00006336"/>
    </source>
</evidence>
<feature type="domain" description="Fe2OG dioxygenase" evidence="4">
    <location>
        <begin position="515"/>
        <end position="634"/>
    </location>
</feature>
<evidence type="ECO:0000259" key="4">
    <source>
        <dbReference type="PROSITE" id="PS51471"/>
    </source>
</evidence>
<dbReference type="GO" id="GO:0051213">
    <property type="term" value="F:dioxygenase activity"/>
    <property type="evidence" value="ECO:0007669"/>
    <property type="project" value="InterPro"/>
</dbReference>
<dbReference type="InterPro" id="IPR036380">
    <property type="entry name" value="Isochorismatase-like_sf"/>
</dbReference>
<dbReference type="AlphaFoldDB" id="A0AA39VA14"/>
<comment type="similarity">
    <text evidence="1">Belongs to the isochorismatase family.</text>
</comment>
<dbReference type="Pfam" id="PF13532">
    <property type="entry name" value="2OG-FeII_Oxy_2"/>
    <property type="match status" value="1"/>
</dbReference>
<reference evidence="5" key="1">
    <citation type="submission" date="2023-03" db="EMBL/GenBank/DDBJ databases">
        <title>Complete genome of Cladonia borealis.</title>
        <authorList>
            <person name="Park H."/>
        </authorList>
    </citation>
    <scope>NUCLEOTIDE SEQUENCE</scope>
    <source>
        <strain evidence="5">ANT050790</strain>
    </source>
</reference>
<keyword evidence="6" id="KW-1185">Reference proteome</keyword>
<feature type="domain" description="GST C-terminal" evidence="3">
    <location>
        <begin position="812"/>
        <end position="927"/>
    </location>
</feature>
<dbReference type="InterPro" id="IPR037151">
    <property type="entry name" value="AlkB-like_sf"/>
</dbReference>
<name>A0AA39VA14_9LECA</name>
<dbReference type="InterPro" id="IPR036282">
    <property type="entry name" value="Glutathione-S-Trfase_C_sf"/>
</dbReference>
<feature type="region of interest" description="Disordered" evidence="2">
    <location>
        <begin position="352"/>
        <end position="425"/>
    </location>
</feature>
<proteinExistence type="inferred from homology"/>
<protein>
    <recommendedName>
        <fullName evidence="7">Fe2OG dioxygenase domain-containing protein</fullName>
    </recommendedName>
</protein>
<dbReference type="Pfam" id="PF24470">
    <property type="entry name" value="Thiored_Isochorism"/>
    <property type="match status" value="1"/>
</dbReference>
<evidence type="ECO:0000256" key="2">
    <source>
        <dbReference type="SAM" id="MobiDB-lite"/>
    </source>
</evidence>
<sequence>MFAALSQVPGLNLPLFETRKALIIINLQNDSLYVKDDLYITKNRDFVPRLKEMIPYFRKYGDVVWVITHMGVVAPEPTPDAARVEEEATKLAEKNRQEREKAEKQLQDDTLGEEEAARRAKLEPIDPSAGPGKDYPMFYPSSRTKEIMTRASAETRAEKRSADLQVFNDKDNILEKHLSKPRKGQQARFYIAGTKGAEICDELLDVVDERRDLIVTKHHYSAFDQTSLLMALRQNLVTEVYLCGCLTNVGVYSTAADAVQHGLRVTVVEDCLGYRSEEKHEEAMRQMADIMGVNGIDSEEIIEESGGRPVPDAEVPGITLEELSLDADTTTAGMGLAMVGVELGPQRGIVAPTVGVHSAPSPQAVDDAGQTAPLTPANEIPTQQHDESTPHDGMAPDPDPSAPASQNRQSWSGPKARLLGPNDNIGSGDSRIICNAISSSVMDSAFERLKEEVDWQRMLHRSGQVPRLVAVQGETEEDGDVPVYRHPADESPPLLAFTQTVQQIRREVEELLSQPFNHALIQLYRDGIDNISEHADKTLDLVRNSSIVNVSIGAQRVMTLRTKKSKATQGTDHSNIRHSQRIKMPHNSIFVLGPQSNREWLHGVRADKRPVQEKTDEERAFGGERISITFRQIGTFMNPNKRFIWGSGAKQKTRDNANKIPFRDGPQMEAMINAFGKENHDTDFDWEAEYGQGFDVVNLINMQAKLIRCNDWIANIRVQLALYEKSIAFDTTKREPLQQPEPEEFKTRFHTWMHGLSNSENPIFQDVDDEATETEGDLAILFHLEKLYPFDGQGSHAQPDRSTYISHIAQANELLFAWREIRDSQQHGRNSPPTHRFTLERPVTPNQTLLEDFHGTLKIWEKRAENSEFIAGGSWTIIDCAFWPVLHHVIENFDELTEERYPNLVNYYRRVLERECVKATLAHEAED</sequence>
<dbReference type="GO" id="GO:0006307">
    <property type="term" value="P:DNA alkylation repair"/>
    <property type="evidence" value="ECO:0007669"/>
    <property type="project" value="InterPro"/>
</dbReference>
<dbReference type="InterPro" id="IPR005123">
    <property type="entry name" value="Oxoglu/Fe-dep_dioxygenase_dom"/>
</dbReference>
<dbReference type="PANTHER" id="PTHR31212">
    <property type="entry name" value="ALPHA-KETOGLUTARATE-DEPENDENT DIOXYGENASE ALKB HOMOLOG 3"/>
    <property type="match status" value="1"/>
</dbReference>
<dbReference type="Pfam" id="PF00857">
    <property type="entry name" value="Isochorismatase"/>
    <property type="match status" value="1"/>
</dbReference>
<dbReference type="InterPro" id="IPR010987">
    <property type="entry name" value="Glutathione-S-Trfase_C-like"/>
</dbReference>
<dbReference type="InterPro" id="IPR032854">
    <property type="entry name" value="ALKBH3"/>
</dbReference>
<evidence type="ECO:0000259" key="3">
    <source>
        <dbReference type="PROSITE" id="PS50405"/>
    </source>
</evidence>
<feature type="compositionally biased region" description="Basic and acidic residues" evidence="2">
    <location>
        <begin position="82"/>
        <end position="107"/>
    </location>
</feature>
<dbReference type="PANTHER" id="PTHR31212:SF5">
    <property type="entry name" value="ISOCHORISMATASE FAMILY PROTEIN FAMILY (AFU_ORTHOLOGUE AFUA_3G14500)"/>
    <property type="match status" value="1"/>
</dbReference>
<dbReference type="SUPFAM" id="SSF47616">
    <property type="entry name" value="GST C-terminal domain-like"/>
    <property type="match status" value="1"/>
</dbReference>
<accession>A0AA39VA14</accession>
<evidence type="ECO:0000313" key="5">
    <source>
        <dbReference type="EMBL" id="KAK0517185.1"/>
    </source>
</evidence>
<gene>
    <name evidence="5" type="ORF">JMJ35_000340</name>
</gene>
<dbReference type="PROSITE" id="PS51471">
    <property type="entry name" value="FE2OG_OXY"/>
    <property type="match status" value="1"/>
</dbReference>